<evidence type="ECO:0000313" key="3">
    <source>
        <dbReference type="EMBL" id="CAF1207066.1"/>
    </source>
</evidence>
<sequence>MNIYQDKRNDIVQGVYLVRSCNNQYVRISKLTDDYLNTTGIISQINELREGHAIFYRNNRYYMMTSHLTGWSSNPAELFITNQNNLKNAKWYSLVNPTNSSITFNSQSTFVLSFP</sequence>
<dbReference type="Proteomes" id="UP000663889">
    <property type="component" value="Unassembled WGS sequence"/>
</dbReference>
<dbReference type="InterPro" id="IPR023296">
    <property type="entry name" value="Glyco_hydro_beta-prop_sf"/>
</dbReference>
<protein>
    <submittedName>
        <fullName evidence="1">Uncharacterized protein</fullName>
    </submittedName>
</protein>
<comment type="caution">
    <text evidence="1">The sequence shown here is derived from an EMBL/GenBank/DDBJ whole genome shotgun (WGS) entry which is preliminary data.</text>
</comment>
<dbReference type="EMBL" id="CAJOBD010002523">
    <property type="protein sequence ID" value="CAF3888161.1"/>
    <property type="molecule type" value="Genomic_DNA"/>
</dbReference>
<reference evidence="1" key="1">
    <citation type="submission" date="2021-02" db="EMBL/GenBank/DDBJ databases">
        <authorList>
            <person name="Nowell W R."/>
        </authorList>
    </citation>
    <scope>NUCLEOTIDE SEQUENCE</scope>
</reference>
<dbReference type="EMBL" id="CAJNOT010000618">
    <property type="protein sequence ID" value="CAF1036451.1"/>
    <property type="molecule type" value="Genomic_DNA"/>
</dbReference>
<proteinExistence type="predicted"/>
<evidence type="ECO:0000313" key="4">
    <source>
        <dbReference type="EMBL" id="CAF3888161.1"/>
    </source>
</evidence>
<dbReference type="Proteomes" id="UP000663882">
    <property type="component" value="Unassembled WGS sequence"/>
</dbReference>
<dbReference type="PANTHER" id="PTHR22925">
    <property type="entry name" value="GLYCOSYL HYDROLASE 43 FAMILY MEMBER"/>
    <property type="match status" value="1"/>
</dbReference>
<dbReference type="SUPFAM" id="SSF75005">
    <property type="entry name" value="Arabinanase/levansucrase/invertase"/>
    <property type="match status" value="1"/>
</dbReference>
<name>A0A814JD64_9BILA</name>
<dbReference type="OrthoDB" id="9970295at2759"/>
<gene>
    <name evidence="4" type="ORF">JBS370_LOCUS20217</name>
    <name evidence="5" type="ORF">OTI717_LOCUS36879</name>
    <name evidence="3" type="ORF">RFH988_LOCUS24922</name>
    <name evidence="2" type="ORF">SEV965_LOCUS18091</name>
    <name evidence="1" type="ORF">ZHD862_LOCUS14316</name>
</gene>
<dbReference type="EMBL" id="CAJNOO010001854">
    <property type="protein sequence ID" value="CAF1207066.1"/>
    <property type="molecule type" value="Genomic_DNA"/>
</dbReference>
<accession>A0A814JD64</accession>
<dbReference type="EMBL" id="CAJNOU010001063">
    <property type="protein sequence ID" value="CAF1144134.1"/>
    <property type="molecule type" value="Genomic_DNA"/>
</dbReference>
<evidence type="ECO:0000313" key="1">
    <source>
        <dbReference type="EMBL" id="CAF1036451.1"/>
    </source>
</evidence>
<evidence type="ECO:0000313" key="5">
    <source>
        <dbReference type="EMBL" id="CAF4164469.1"/>
    </source>
</evidence>
<dbReference type="Proteomes" id="UP000663836">
    <property type="component" value="Unassembled WGS sequence"/>
</dbReference>
<dbReference type="EMBL" id="CAJOAX010016437">
    <property type="protein sequence ID" value="CAF4164469.1"/>
    <property type="molecule type" value="Genomic_DNA"/>
</dbReference>
<dbReference type="Proteomes" id="UP000663823">
    <property type="component" value="Unassembled WGS sequence"/>
</dbReference>
<organism evidence="1 6">
    <name type="scientific">Rotaria sordida</name>
    <dbReference type="NCBI Taxonomy" id="392033"/>
    <lineage>
        <taxon>Eukaryota</taxon>
        <taxon>Metazoa</taxon>
        <taxon>Spiralia</taxon>
        <taxon>Gnathifera</taxon>
        <taxon>Rotifera</taxon>
        <taxon>Eurotatoria</taxon>
        <taxon>Bdelloidea</taxon>
        <taxon>Philodinida</taxon>
        <taxon>Philodinidae</taxon>
        <taxon>Rotaria</taxon>
    </lineage>
</organism>
<evidence type="ECO:0000313" key="6">
    <source>
        <dbReference type="Proteomes" id="UP000663864"/>
    </source>
</evidence>
<dbReference type="AlphaFoldDB" id="A0A814JD64"/>
<dbReference type="Proteomes" id="UP000663864">
    <property type="component" value="Unassembled WGS sequence"/>
</dbReference>
<dbReference type="Gene3D" id="2.115.10.20">
    <property type="entry name" value="Glycosyl hydrolase domain, family 43"/>
    <property type="match status" value="1"/>
</dbReference>
<evidence type="ECO:0000313" key="2">
    <source>
        <dbReference type="EMBL" id="CAF1144134.1"/>
    </source>
</evidence>
<dbReference type="PANTHER" id="PTHR22925:SF3">
    <property type="entry name" value="GLYCOSYL HYDROLASE FAMILY PROTEIN 43"/>
    <property type="match status" value="1"/>
</dbReference>